<dbReference type="Proteomes" id="UP000050535">
    <property type="component" value="Unassembled WGS sequence"/>
</dbReference>
<evidence type="ECO:0000256" key="1">
    <source>
        <dbReference type="ARBA" id="ARBA00004141"/>
    </source>
</evidence>
<feature type="transmembrane region" description="Helical" evidence="6">
    <location>
        <begin position="140"/>
        <end position="163"/>
    </location>
</feature>
<organism evidence="7 8">
    <name type="scientific">Halolamina pelagica</name>
    <dbReference type="NCBI Taxonomy" id="699431"/>
    <lineage>
        <taxon>Archaea</taxon>
        <taxon>Methanobacteriati</taxon>
        <taxon>Methanobacteriota</taxon>
        <taxon>Stenosarchaea group</taxon>
        <taxon>Halobacteria</taxon>
        <taxon>Halobacteriales</taxon>
        <taxon>Haloferacaceae</taxon>
    </lineage>
</organism>
<accession>A0A0P7FTV6</accession>
<dbReference type="SMART" id="SM01415">
    <property type="entry name" value="DUF106"/>
    <property type="match status" value="1"/>
</dbReference>
<evidence type="ECO:0000313" key="8">
    <source>
        <dbReference type="Proteomes" id="UP000050535"/>
    </source>
</evidence>
<dbReference type="InterPro" id="IPR038978">
    <property type="entry name" value="MJ0935"/>
</dbReference>
<dbReference type="Pfam" id="PF01956">
    <property type="entry name" value="EMC3_TMCO1"/>
    <property type="match status" value="1"/>
</dbReference>
<feature type="transmembrane region" description="Helical" evidence="6">
    <location>
        <begin position="220"/>
        <end position="238"/>
    </location>
</feature>
<dbReference type="GO" id="GO:0016020">
    <property type="term" value="C:membrane"/>
    <property type="evidence" value="ECO:0007669"/>
    <property type="project" value="UniProtKB-SubCell"/>
</dbReference>
<keyword evidence="4 6" id="KW-0472">Membrane</keyword>
<dbReference type="STRING" id="699431.SY89_00959"/>
<feature type="transmembrane region" description="Helical" evidence="6">
    <location>
        <begin position="103"/>
        <end position="120"/>
    </location>
</feature>
<dbReference type="PANTHER" id="PTHR42198">
    <property type="entry name" value="INTEGRAL MEMBRANE PROTEIN"/>
    <property type="match status" value="1"/>
</dbReference>
<comment type="subcellular location">
    <subcellularLocation>
        <location evidence="1">Membrane</location>
        <topology evidence="1">Multi-pass membrane protein</topology>
    </subcellularLocation>
</comment>
<evidence type="ECO:0000313" key="7">
    <source>
        <dbReference type="EMBL" id="KPN30233.1"/>
    </source>
</evidence>
<dbReference type="InterPro" id="IPR002809">
    <property type="entry name" value="EMC3/TMCO1"/>
</dbReference>
<dbReference type="AlphaFoldDB" id="A0A0P7FTV6"/>
<protein>
    <recommendedName>
        <fullName evidence="9">HTR-like protein</fullName>
    </recommendedName>
</protein>
<evidence type="ECO:0000256" key="5">
    <source>
        <dbReference type="SAM" id="Coils"/>
    </source>
</evidence>
<reference evidence="8" key="1">
    <citation type="submission" date="2013-11" db="EMBL/GenBank/DDBJ databases">
        <authorList>
            <person name="Hoang H.T."/>
            <person name="Killian M.L."/>
            <person name="Madson D.M."/>
            <person name="Arruda P.H.E."/>
            <person name="Sun D."/>
            <person name="Schwartz K.J."/>
            <person name="Yoon K."/>
        </authorList>
    </citation>
    <scope>NUCLEOTIDE SEQUENCE [LARGE SCALE GENOMIC DNA]</scope>
    <source>
        <strain evidence="8">CDK2</strain>
    </source>
</reference>
<dbReference type="PANTHER" id="PTHR42198:SF1">
    <property type="entry name" value="INTEGRAL MEMBRANE PROTEIN"/>
    <property type="match status" value="1"/>
</dbReference>
<dbReference type="EMBL" id="LGUC01000001">
    <property type="protein sequence ID" value="KPN30233.1"/>
    <property type="molecule type" value="Genomic_DNA"/>
</dbReference>
<keyword evidence="5" id="KW-0175">Coiled coil</keyword>
<dbReference type="PATRIC" id="fig|699431.3.peg.986"/>
<evidence type="ECO:0008006" key="9">
    <source>
        <dbReference type="Google" id="ProtNLM"/>
    </source>
</evidence>
<keyword evidence="8" id="KW-1185">Reference proteome</keyword>
<evidence type="ECO:0000256" key="4">
    <source>
        <dbReference type="ARBA" id="ARBA00023136"/>
    </source>
</evidence>
<sequence length="301" mass="34062">MVRTEKRVRELVSEDPAMRDVVETVLDRADDGEVGWTDVKGEIESGQWGRLIEKEVLVEGETGFRIEDPAAAREALESDDDLTTSSVDLDDVEGTSWSKWDKMAGGGTVLFMVGYAYAPVRNVVGSTIDLVLGPLLEVLPFYAVVLLLAMTTGLYSTVLRALLMDMDKMSMYQDRMKDIQERRKEAKERGDDAAMQKIQEEQMEAMGDQLGMFKEQFRPMAWIMFLTIPVFLWMYWAIGARGATSHHVLGEVVFPIWGSMTWTEPMLGPIQPWIFWYFICSTASIQIIQKAMNIEMTPSTS</sequence>
<feature type="coiled-coil region" evidence="5">
    <location>
        <begin position="169"/>
        <end position="196"/>
    </location>
</feature>
<name>A0A0P7FTV6_9EURY</name>
<feature type="transmembrane region" description="Helical" evidence="6">
    <location>
        <begin position="270"/>
        <end position="288"/>
    </location>
</feature>
<evidence type="ECO:0000256" key="6">
    <source>
        <dbReference type="SAM" id="Phobius"/>
    </source>
</evidence>
<proteinExistence type="predicted"/>
<dbReference type="OrthoDB" id="84619at2157"/>
<evidence type="ECO:0000256" key="3">
    <source>
        <dbReference type="ARBA" id="ARBA00022989"/>
    </source>
</evidence>
<keyword evidence="2 6" id="KW-0812">Transmembrane</keyword>
<dbReference type="RefSeq" id="WP_054583288.1">
    <property type="nucleotide sequence ID" value="NZ_LGUC01000001.1"/>
</dbReference>
<keyword evidence="3 6" id="KW-1133">Transmembrane helix</keyword>
<evidence type="ECO:0000256" key="2">
    <source>
        <dbReference type="ARBA" id="ARBA00022692"/>
    </source>
</evidence>
<gene>
    <name evidence="7" type="ORF">SY89_00959</name>
</gene>
<comment type="caution">
    <text evidence="7">The sequence shown here is derived from an EMBL/GenBank/DDBJ whole genome shotgun (WGS) entry which is preliminary data.</text>
</comment>